<evidence type="ECO:0000313" key="8">
    <source>
        <dbReference type="Proteomes" id="UP001460270"/>
    </source>
</evidence>
<dbReference type="Pfam" id="PF00017">
    <property type="entry name" value="SH2"/>
    <property type="match status" value="1"/>
</dbReference>
<dbReference type="GO" id="GO:0019901">
    <property type="term" value="F:protein kinase binding"/>
    <property type="evidence" value="ECO:0007669"/>
    <property type="project" value="TreeGrafter"/>
</dbReference>
<evidence type="ECO:0000256" key="4">
    <source>
        <dbReference type="SAM" id="MobiDB-lite"/>
    </source>
</evidence>
<keyword evidence="1" id="KW-0597">Phosphoprotein</keyword>
<dbReference type="Gene3D" id="2.30.29.30">
    <property type="entry name" value="Pleckstrin-homology domain (PH domain)/Phosphotyrosine-binding domain (PTB)"/>
    <property type="match status" value="1"/>
</dbReference>
<dbReference type="Gene3D" id="3.30.505.10">
    <property type="entry name" value="SH2 domain"/>
    <property type="match status" value="1"/>
</dbReference>
<dbReference type="PANTHER" id="PTHR16186">
    <property type="entry name" value="SIGNAL-TRANSDUCING ADAPTOR PROTEIN-RELATED"/>
    <property type="match status" value="1"/>
</dbReference>
<dbReference type="SUPFAM" id="SSF50729">
    <property type="entry name" value="PH domain-like"/>
    <property type="match status" value="1"/>
</dbReference>
<dbReference type="GO" id="GO:0007169">
    <property type="term" value="P:cell surface receptor protein tyrosine kinase signaling pathway"/>
    <property type="evidence" value="ECO:0007669"/>
    <property type="project" value="TreeGrafter"/>
</dbReference>
<keyword evidence="2 3" id="KW-0727">SH2 domain</keyword>
<dbReference type="InterPro" id="IPR000980">
    <property type="entry name" value="SH2"/>
</dbReference>
<dbReference type="GO" id="GO:0050861">
    <property type="term" value="P:positive regulation of B cell receptor signaling pathway"/>
    <property type="evidence" value="ECO:0007669"/>
    <property type="project" value="TreeGrafter"/>
</dbReference>
<feature type="compositionally biased region" description="Low complexity" evidence="4">
    <location>
        <begin position="160"/>
        <end position="172"/>
    </location>
</feature>
<evidence type="ECO:0008006" key="9">
    <source>
        <dbReference type="Google" id="ProtNLM"/>
    </source>
</evidence>
<dbReference type="SUPFAM" id="SSF55550">
    <property type="entry name" value="SH2 domain"/>
    <property type="match status" value="1"/>
</dbReference>
<dbReference type="Proteomes" id="UP001460270">
    <property type="component" value="Unassembled WGS sequence"/>
</dbReference>
<dbReference type="InterPro" id="IPR011993">
    <property type="entry name" value="PH-like_dom_sf"/>
</dbReference>
<proteinExistence type="predicted"/>
<dbReference type="InterPro" id="IPR039111">
    <property type="entry name" value="STAP1/STAP2"/>
</dbReference>
<dbReference type="GO" id="GO:0035591">
    <property type="term" value="F:signaling adaptor activity"/>
    <property type="evidence" value="ECO:0007669"/>
    <property type="project" value="InterPro"/>
</dbReference>
<name>A0AAW0PJ47_9GOBI</name>
<dbReference type="PROSITE" id="PS50001">
    <property type="entry name" value="SH2"/>
    <property type="match status" value="1"/>
</dbReference>
<dbReference type="InterPro" id="IPR036860">
    <property type="entry name" value="SH2_dom_sf"/>
</dbReference>
<protein>
    <recommendedName>
        <fullName evidence="9">Signal-transducing adaptor protein 1</fullName>
    </recommendedName>
</protein>
<feature type="compositionally biased region" description="Polar residues" evidence="4">
    <location>
        <begin position="173"/>
        <end position="185"/>
    </location>
</feature>
<feature type="region of interest" description="Disordered" evidence="4">
    <location>
        <begin position="321"/>
        <end position="349"/>
    </location>
</feature>
<evidence type="ECO:0000256" key="1">
    <source>
        <dbReference type="ARBA" id="ARBA00022553"/>
    </source>
</evidence>
<feature type="region of interest" description="Disordered" evidence="4">
    <location>
        <begin position="279"/>
        <end position="308"/>
    </location>
</feature>
<evidence type="ECO:0000259" key="6">
    <source>
        <dbReference type="PROSITE" id="PS50003"/>
    </source>
</evidence>
<accession>A0AAW0PJ47</accession>
<evidence type="ECO:0000313" key="7">
    <source>
        <dbReference type="EMBL" id="KAK7922078.1"/>
    </source>
</evidence>
<reference evidence="8" key="1">
    <citation type="submission" date="2024-04" db="EMBL/GenBank/DDBJ databases">
        <title>Salinicola lusitanus LLJ914,a marine bacterium isolated from the Okinawa Trough.</title>
        <authorList>
            <person name="Li J."/>
        </authorList>
    </citation>
    <scope>NUCLEOTIDE SEQUENCE [LARGE SCALE GENOMIC DNA]</scope>
</reference>
<dbReference type="PROSITE" id="PS50003">
    <property type="entry name" value="PH_DOMAIN"/>
    <property type="match status" value="1"/>
</dbReference>
<feature type="domain" description="SH2" evidence="5">
    <location>
        <begin position="191"/>
        <end position="293"/>
    </location>
</feature>
<keyword evidence="8" id="KW-1185">Reference proteome</keyword>
<evidence type="ECO:0000256" key="2">
    <source>
        <dbReference type="ARBA" id="ARBA00022999"/>
    </source>
</evidence>
<dbReference type="EMBL" id="JBBPFD010000006">
    <property type="protein sequence ID" value="KAK7922078.1"/>
    <property type="molecule type" value="Genomic_DNA"/>
</dbReference>
<feature type="compositionally biased region" description="Acidic residues" evidence="4">
    <location>
        <begin position="332"/>
        <end position="341"/>
    </location>
</feature>
<dbReference type="AlphaFoldDB" id="A0AAW0PJ47"/>
<feature type="domain" description="PH" evidence="6">
    <location>
        <begin position="19"/>
        <end position="118"/>
    </location>
</feature>
<evidence type="ECO:0000259" key="5">
    <source>
        <dbReference type="PROSITE" id="PS50001"/>
    </source>
</evidence>
<organism evidence="7 8">
    <name type="scientific">Mugilogobius chulae</name>
    <name type="common">yellowstripe goby</name>
    <dbReference type="NCBI Taxonomy" id="88201"/>
    <lineage>
        <taxon>Eukaryota</taxon>
        <taxon>Metazoa</taxon>
        <taxon>Chordata</taxon>
        <taxon>Craniata</taxon>
        <taxon>Vertebrata</taxon>
        <taxon>Euteleostomi</taxon>
        <taxon>Actinopterygii</taxon>
        <taxon>Neopterygii</taxon>
        <taxon>Teleostei</taxon>
        <taxon>Neoteleostei</taxon>
        <taxon>Acanthomorphata</taxon>
        <taxon>Gobiaria</taxon>
        <taxon>Gobiiformes</taxon>
        <taxon>Gobioidei</taxon>
        <taxon>Gobiidae</taxon>
        <taxon>Gobionellinae</taxon>
        <taxon>Mugilogobius</taxon>
    </lineage>
</organism>
<evidence type="ECO:0000256" key="3">
    <source>
        <dbReference type="PROSITE-ProRule" id="PRU00191"/>
    </source>
</evidence>
<feature type="region of interest" description="Disordered" evidence="4">
    <location>
        <begin position="148"/>
        <end position="185"/>
    </location>
</feature>
<dbReference type="PANTHER" id="PTHR16186:SF10">
    <property type="entry name" value="SIGNAL-TRANSDUCING ADAPTOR PROTEIN 1"/>
    <property type="match status" value="1"/>
</dbReference>
<comment type="caution">
    <text evidence="7">The sequence shown here is derived from an EMBL/GenBank/DDBJ whole genome shotgun (WGS) entry which is preliminary data.</text>
</comment>
<sequence>MAIPPRVIHQRRATITALPLYYSGHLFKKHTGEKDFKKFYGELRGAALFLYEDVTQDTYTERLDLDQLKSMELNSPFSKTPPAPALFTFTTCTKEVKLKIDNADVGEEWRGYILTVVKKEVPNKLQLLPGQLLQLKEILAQEKKRMAVLGPNPPLPPRPAFLSPSSRTSSSSELQNQTDKSSQAMPSCFFRVSRQEAEQMLERNPEYGNIILRPSSRTNSYGLTMRQLTSSGPVMKNYRVTSLPNSEYIIELDSPVRVPSLNAVISFVLDKTEYRLQPYSPSEPYDTTLEKPMVPPSTTTSSKPKVVPKARVQPIVQRKNVPLPIPVKPDDSDYLIPEDDCPNQKNKPFDGELRKALLRRREVIYSANDSEAAYETNP</sequence>
<gene>
    <name evidence="7" type="ORF">WMY93_008980</name>
</gene>
<dbReference type="InterPro" id="IPR001849">
    <property type="entry name" value="PH_domain"/>
</dbReference>